<keyword evidence="4" id="KW-1185">Reference proteome</keyword>
<dbReference type="PROSITE" id="PS50011">
    <property type="entry name" value="PROTEIN_KINASE_DOM"/>
    <property type="match status" value="1"/>
</dbReference>
<dbReference type="Gene3D" id="1.10.510.10">
    <property type="entry name" value="Transferase(Phosphotransferase) domain 1"/>
    <property type="match status" value="1"/>
</dbReference>
<dbReference type="SUPFAM" id="SSF56112">
    <property type="entry name" value="Protein kinase-like (PK-like)"/>
    <property type="match status" value="1"/>
</dbReference>
<dbReference type="GO" id="GO:0004672">
    <property type="term" value="F:protein kinase activity"/>
    <property type="evidence" value="ECO:0007669"/>
    <property type="project" value="InterPro"/>
</dbReference>
<accession>A0A6A5T628</accession>
<dbReference type="OrthoDB" id="1911848at2759"/>
<dbReference type="GO" id="GO:0005524">
    <property type="term" value="F:ATP binding"/>
    <property type="evidence" value="ECO:0007669"/>
    <property type="project" value="InterPro"/>
</dbReference>
<reference evidence="3" key="1">
    <citation type="journal article" date="2020" name="Stud. Mycol.">
        <title>101 Dothideomycetes genomes: a test case for predicting lifestyles and emergence of pathogens.</title>
        <authorList>
            <person name="Haridas S."/>
            <person name="Albert R."/>
            <person name="Binder M."/>
            <person name="Bloem J."/>
            <person name="Labutti K."/>
            <person name="Salamov A."/>
            <person name="Andreopoulos B."/>
            <person name="Baker S."/>
            <person name="Barry K."/>
            <person name="Bills G."/>
            <person name="Bluhm B."/>
            <person name="Cannon C."/>
            <person name="Castanera R."/>
            <person name="Culley D."/>
            <person name="Daum C."/>
            <person name="Ezra D."/>
            <person name="Gonzalez J."/>
            <person name="Henrissat B."/>
            <person name="Kuo A."/>
            <person name="Liang C."/>
            <person name="Lipzen A."/>
            <person name="Lutzoni F."/>
            <person name="Magnuson J."/>
            <person name="Mondo S."/>
            <person name="Nolan M."/>
            <person name="Ohm R."/>
            <person name="Pangilinan J."/>
            <person name="Park H.-J."/>
            <person name="Ramirez L."/>
            <person name="Alfaro M."/>
            <person name="Sun H."/>
            <person name="Tritt A."/>
            <person name="Yoshinaga Y."/>
            <person name="Zwiers L.-H."/>
            <person name="Turgeon B."/>
            <person name="Goodwin S."/>
            <person name="Spatafora J."/>
            <person name="Crous P."/>
            <person name="Grigoriev I."/>
        </authorList>
    </citation>
    <scope>NUCLEOTIDE SEQUENCE</scope>
    <source>
        <strain evidence="3">CBS 161.51</strain>
    </source>
</reference>
<dbReference type="InterPro" id="IPR029498">
    <property type="entry name" value="HeLo_dom"/>
</dbReference>
<feature type="region of interest" description="Disordered" evidence="1">
    <location>
        <begin position="488"/>
        <end position="525"/>
    </location>
</feature>
<organism evidence="3 4">
    <name type="scientific">Clathrospora elynae</name>
    <dbReference type="NCBI Taxonomy" id="706981"/>
    <lineage>
        <taxon>Eukaryota</taxon>
        <taxon>Fungi</taxon>
        <taxon>Dikarya</taxon>
        <taxon>Ascomycota</taxon>
        <taxon>Pezizomycotina</taxon>
        <taxon>Dothideomycetes</taxon>
        <taxon>Pleosporomycetidae</taxon>
        <taxon>Pleosporales</taxon>
        <taxon>Diademaceae</taxon>
        <taxon>Clathrospora</taxon>
    </lineage>
</organism>
<dbReference type="PANTHER" id="PTHR37542">
    <property type="entry name" value="HELO DOMAIN-CONTAINING PROTEIN-RELATED"/>
    <property type="match status" value="1"/>
</dbReference>
<protein>
    <recommendedName>
        <fullName evidence="2">Protein kinase domain-containing protein</fullName>
    </recommendedName>
</protein>
<dbReference type="EMBL" id="ML975997">
    <property type="protein sequence ID" value="KAF1948031.1"/>
    <property type="molecule type" value="Genomic_DNA"/>
</dbReference>
<dbReference type="Gene3D" id="1.20.120.1020">
    <property type="entry name" value="Prion-inhibition and propagation, HeLo domain"/>
    <property type="match status" value="1"/>
</dbReference>
<feature type="domain" description="Protein kinase" evidence="2">
    <location>
        <begin position="247"/>
        <end position="629"/>
    </location>
</feature>
<dbReference type="InterPro" id="IPR000719">
    <property type="entry name" value="Prot_kinase_dom"/>
</dbReference>
<dbReference type="PANTHER" id="PTHR37542:SF1">
    <property type="entry name" value="PRION-INHIBITION AND PROPAGATION HELO DOMAIN-CONTAINING PROTEIN"/>
    <property type="match status" value="1"/>
</dbReference>
<dbReference type="InterPro" id="IPR038305">
    <property type="entry name" value="HeLo_sf"/>
</dbReference>
<name>A0A6A5T628_9PLEO</name>
<evidence type="ECO:0000259" key="2">
    <source>
        <dbReference type="PROSITE" id="PS50011"/>
    </source>
</evidence>
<gene>
    <name evidence="3" type="ORF">EJ02DRAFT_499141</name>
</gene>
<dbReference type="Pfam" id="PF14479">
    <property type="entry name" value="HeLo"/>
    <property type="match status" value="1"/>
</dbReference>
<dbReference type="AlphaFoldDB" id="A0A6A5T628"/>
<dbReference type="InterPro" id="IPR011009">
    <property type="entry name" value="Kinase-like_dom_sf"/>
</dbReference>
<evidence type="ECO:0000256" key="1">
    <source>
        <dbReference type="SAM" id="MobiDB-lite"/>
    </source>
</evidence>
<sequence length="642" mass="73309">MAELAIGGVSFFFQVFAGCIQGYELIADACRLQDDCQALLVKFKVEEHRLLNWAKLVQLDYRDDKLVLNHMSKGLIINIMEQQQKLLFSFGRLNKKYERLTDPLLVEEVQGFFLQNSDRLLENGTNGSNTSVQFPPTEELVKMSLKFVQQFKDAPRRLKWATFDHKKMEALIVKLADFNDKMHEALDKAQMDLLIDMQTRTNDQIVLLNRTMSHMVQIYQSQQSDQINFRRQYSLIEMEDSEYDDLFDSSAITARGAAHQTLAALAQQNFIHLAIEDSQDLSESFAREINMPELPKDIRQSQTKLLLEDIRPKQGNYFPVDIDEGVRTEAYYNSTPVWVEWKAPDATGPMQSAIDPKIHARVKKLAALLSRNNRTVRFRAPFCRGYFIDEEEGRFGLVFEKPASVPAETEPTTLHDLIKTSNQSNPGLEIPSLTDRITLMRLLSSTLERLHAVDWLHKGLRSANILLFPKKDGQVNWSEPLISGFDYSRPATSDDMTERPLDNPSADIYRHPSVQHKGNREDASGRESYKKSFDIYSLGIVLLEIAYWKTIDQILGINLVHARPKDTWGIEKRLLKTEPQHLRDVKSYLGNTVEGVIRACLQGPVAFGLEGDCDEKREVVAAELQRAFGEIVVKRLAGMKGL</sequence>
<proteinExistence type="predicted"/>
<evidence type="ECO:0000313" key="3">
    <source>
        <dbReference type="EMBL" id="KAF1948031.1"/>
    </source>
</evidence>
<dbReference type="Proteomes" id="UP000800038">
    <property type="component" value="Unassembled WGS sequence"/>
</dbReference>
<evidence type="ECO:0000313" key="4">
    <source>
        <dbReference type="Proteomes" id="UP000800038"/>
    </source>
</evidence>